<dbReference type="KEGG" id="mtw:CQW49_07125"/>
<feature type="region of interest" description="Disordered" evidence="1">
    <location>
        <begin position="235"/>
        <end position="278"/>
    </location>
</feature>
<dbReference type="EMBL" id="CP023737">
    <property type="protein sequence ID" value="ATQ67685.1"/>
    <property type="molecule type" value="Genomic_DNA"/>
</dbReference>
<evidence type="ECO:0000313" key="4">
    <source>
        <dbReference type="Proteomes" id="UP000230709"/>
    </source>
</evidence>
<evidence type="ECO:0000259" key="2">
    <source>
        <dbReference type="Pfam" id="PF13827"/>
    </source>
</evidence>
<organism evidence="3 4">
    <name type="scientific">Methylosinus trichosporium (strain ATCC 35070 / NCIMB 11131 / UNIQEM 75 / OB3b)</name>
    <dbReference type="NCBI Taxonomy" id="595536"/>
    <lineage>
        <taxon>Bacteria</taxon>
        <taxon>Pseudomonadati</taxon>
        <taxon>Pseudomonadota</taxon>
        <taxon>Alphaproteobacteria</taxon>
        <taxon>Hyphomicrobiales</taxon>
        <taxon>Methylocystaceae</taxon>
        <taxon>Methylosinus</taxon>
    </lineage>
</organism>
<reference evidence="4" key="1">
    <citation type="submission" date="2017-10" db="EMBL/GenBank/DDBJ databases">
        <title>Completed PacBio SMRT sequence of Methylosinus trichosporium OB3b reveals presence of a third large plasmid.</title>
        <authorList>
            <person name="Charles T.C."/>
            <person name="Lynch M.D.J."/>
            <person name="Heil J.R."/>
            <person name="Cheng J."/>
        </authorList>
    </citation>
    <scope>NUCLEOTIDE SEQUENCE [LARGE SCALE GENOMIC DNA]</scope>
    <source>
        <strain evidence="4">OB3b</strain>
    </source>
</reference>
<gene>
    <name evidence="3" type="ORF">CQW49_07125</name>
</gene>
<feature type="domain" description="DUF4189" evidence="2">
    <location>
        <begin position="87"/>
        <end position="181"/>
    </location>
</feature>
<dbReference type="Pfam" id="PF13827">
    <property type="entry name" value="DUF4189"/>
    <property type="match status" value="1"/>
</dbReference>
<dbReference type="AlphaFoldDB" id="A0A2D2CY82"/>
<dbReference type="Proteomes" id="UP000230709">
    <property type="component" value="Chromosome"/>
</dbReference>
<protein>
    <submittedName>
        <fullName evidence="3">DUF4189 domain-containing protein</fullName>
    </submittedName>
</protein>
<keyword evidence="4" id="KW-1185">Reference proteome</keyword>
<evidence type="ECO:0000313" key="3">
    <source>
        <dbReference type="EMBL" id="ATQ67685.1"/>
    </source>
</evidence>
<dbReference type="InterPro" id="IPR025240">
    <property type="entry name" value="DUF4189"/>
</dbReference>
<sequence>MRRLQFGSAFRPAPSSADWREREASFGFDVDLDAAPHNSVGDECRPVSRRAAQMSISSTPPIAPLIIVAVISLSCAASSAALGASAVALGRSGSGALTSGAARGFATLPEARAAAENNCSRDASLCSILETFRDSCIVVAARDDNSGYVVKFDHDLAVAHKAALAHCSIGGRGCKILEAFCDESPDTVSVARSDADVLELLLNWQACFTKASQPDNLETAVAACDRAGAFSRLRPREREKLARQRSKLTQARGQALENKGDPSASKAESNVESVEGRR</sequence>
<name>A0A2D2CY82_METT3</name>
<evidence type="ECO:0000256" key="1">
    <source>
        <dbReference type="SAM" id="MobiDB-lite"/>
    </source>
</evidence>
<accession>A0A2D2CY82</accession>
<proteinExistence type="predicted"/>